<dbReference type="NCBIfam" id="TIGR00966">
    <property type="entry name" value="transloc_SecF"/>
    <property type="match status" value="1"/>
</dbReference>
<dbReference type="EMBL" id="OY288114">
    <property type="protein sequence ID" value="CAJ0857191.1"/>
    <property type="molecule type" value="Genomic_DNA"/>
</dbReference>
<dbReference type="InterPro" id="IPR005665">
    <property type="entry name" value="SecF_bac"/>
</dbReference>
<feature type="transmembrane region" description="Helical" evidence="11">
    <location>
        <begin position="233"/>
        <end position="259"/>
    </location>
</feature>
<dbReference type="PANTHER" id="PTHR30081">
    <property type="entry name" value="PROTEIN-EXPORT MEMBRANE PROTEIN SEC"/>
    <property type="match status" value="1"/>
</dbReference>
<feature type="transmembrane region" description="Helical" evidence="11">
    <location>
        <begin position="271"/>
        <end position="295"/>
    </location>
</feature>
<evidence type="ECO:0000256" key="4">
    <source>
        <dbReference type="ARBA" id="ARBA00022475"/>
    </source>
</evidence>
<dbReference type="InterPro" id="IPR022645">
    <property type="entry name" value="SecD/SecF_bac"/>
</dbReference>
<dbReference type="InterPro" id="IPR022813">
    <property type="entry name" value="SecD/SecF_arch_bac"/>
</dbReference>
<evidence type="ECO:0000256" key="6">
    <source>
        <dbReference type="ARBA" id="ARBA00022927"/>
    </source>
</evidence>
<feature type="transmembrane region" description="Helical" evidence="11">
    <location>
        <begin position="21"/>
        <end position="39"/>
    </location>
</feature>
<dbReference type="PANTHER" id="PTHR30081:SF8">
    <property type="entry name" value="PROTEIN TRANSLOCASE SUBUNIT SECF"/>
    <property type="match status" value="1"/>
</dbReference>
<dbReference type="AlphaFoldDB" id="A0AA48M0R3"/>
<evidence type="ECO:0000256" key="9">
    <source>
        <dbReference type="ARBA" id="ARBA00023136"/>
    </source>
</evidence>
<dbReference type="Pfam" id="PF02355">
    <property type="entry name" value="SecD_SecF_C"/>
    <property type="match status" value="1"/>
</dbReference>
<accession>A0AA48M0R3</accession>
<evidence type="ECO:0000256" key="3">
    <source>
        <dbReference type="ARBA" id="ARBA00022448"/>
    </source>
</evidence>
<evidence type="ECO:0000256" key="11">
    <source>
        <dbReference type="SAM" id="Phobius"/>
    </source>
</evidence>
<protein>
    <recommendedName>
        <fullName evidence="2">Protein translocase subunit SecF</fullName>
    </recommendedName>
</protein>
<organism evidence="13">
    <name type="scientific">freshwater sediment metagenome</name>
    <dbReference type="NCBI Taxonomy" id="556182"/>
    <lineage>
        <taxon>unclassified sequences</taxon>
        <taxon>metagenomes</taxon>
        <taxon>ecological metagenomes</taxon>
    </lineage>
</organism>
<name>A0AA48M0R3_9ZZZZ</name>
<dbReference type="GO" id="GO:0006886">
    <property type="term" value="P:intracellular protein transport"/>
    <property type="evidence" value="ECO:0007669"/>
    <property type="project" value="InterPro"/>
</dbReference>
<keyword evidence="5 11" id="KW-0812">Transmembrane</keyword>
<reference evidence="13" key="1">
    <citation type="submission" date="2023-07" db="EMBL/GenBank/DDBJ databases">
        <authorList>
            <person name="Pelsma A.J. K."/>
        </authorList>
    </citation>
    <scope>NUCLEOTIDE SEQUENCE</scope>
</reference>
<gene>
    <name evidence="13" type="primary">secF</name>
    <name evidence="13" type="ORF">AMST5_00991</name>
</gene>
<evidence type="ECO:0000259" key="12">
    <source>
        <dbReference type="Pfam" id="PF02355"/>
    </source>
</evidence>
<dbReference type="GO" id="GO:0005886">
    <property type="term" value="C:plasma membrane"/>
    <property type="evidence" value="ECO:0007669"/>
    <property type="project" value="UniProtKB-SubCell"/>
</dbReference>
<dbReference type="SUPFAM" id="SSF82866">
    <property type="entry name" value="Multidrug efflux transporter AcrB transmembrane domain"/>
    <property type="match status" value="1"/>
</dbReference>
<dbReference type="InterPro" id="IPR022646">
    <property type="entry name" value="SecD/SecF_CS"/>
</dbReference>
<keyword evidence="6" id="KW-0653">Protein transport</keyword>
<evidence type="ECO:0000313" key="13">
    <source>
        <dbReference type="EMBL" id="CAJ0857191.1"/>
    </source>
</evidence>
<proteinExistence type="inferred from homology"/>
<dbReference type="HAMAP" id="MF_01464_B">
    <property type="entry name" value="SecF_B"/>
    <property type="match status" value="1"/>
</dbReference>
<feature type="transmembrane region" description="Helical" evidence="11">
    <location>
        <begin position="164"/>
        <end position="187"/>
    </location>
</feature>
<feature type="transmembrane region" description="Helical" evidence="11">
    <location>
        <begin position="136"/>
        <end position="157"/>
    </location>
</feature>
<evidence type="ECO:0000256" key="8">
    <source>
        <dbReference type="ARBA" id="ARBA00023010"/>
    </source>
</evidence>
<dbReference type="NCBIfam" id="TIGR00916">
    <property type="entry name" value="2A0604s01"/>
    <property type="match status" value="1"/>
</dbReference>
<comment type="subcellular location">
    <subcellularLocation>
        <location evidence="1">Cell membrane</location>
        <topology evidence="1">Multi-pass membrane protein</topology>
    </subcellularLocation>
</comment>
<evidence type="ECO:0000256" key="2">
    <source>
        <dbReference type="ARBA" id="ARBA00015792"/>
    </source>
</evidence>
<dbReference type="Gene3D" id="1.20.1640.10">
    <property type="entry name" value="Multidrug efflux transporter AcrB transmembrane domain"/>
    <property type="match status" value="1"/>
</dbReference>
<evidence type="ECO:0000256" key="7">
    <source>
        <dbReference type="ARBA" id="ARBA00022989"/>
    </source>
</evidence>
<dbReference type="InterPro" id="IPR048634">
    <property type="entry name" value="SecD_SecF_C"/>
</dbReference>
<feature type="domain" description="Protein export membrane protein SecD/SecF C-terminal" evidence="12">
    <location>
        <begin position="114"/>
        <end position="294"/>
    </location>
</feature>
<dbReference type="InterPro" id="IPR055344">
    <property type="entry name" value="SecD_SecF_C_bact"/>
</dbReference>
<keyword evidence="8" id="KW-0811">Translocation</keyword>
<feature type="transmembrane region" description="Helical" evidence="11">
    <location>
        <begin position="193"/>
        <end position="212"/>
    </location>
</feature>
<keyword evidence="3" id="KW-0813">Transport</keyword>
<dbReference type="GO" id="GO:0015450">
    <property type="term" value="F:protein-transporting ATPase activity"/>
    <property type="evidence" value="ECO:0007669"/>
    <property type="project" value="InterPro"/>
</dbReference>
<sequence length="365" mass="40290">MKLLRLAPENTKFPFMRFRRVSYPFSAVLSLIAVALFIFRGMNFGIDFAGGTVIELRAKSGAAEVGTLRSLGENLKLGDIEVQAFGNAADATLRFGLQPGGDKAQQDAVERVRGAVGQNYDLRRVEVVGPRVSNELVQSGTLGVVLSILAVLTYLWFRFEWQFAIGAVIATMHDLLLTVGFFSITQLEFNTTSIAAILTIVGYSLNETVVVLDRIRENMRKYKKMSTAQMIDMSINAVLPRTIMTATTVMLALFALVTFGGQVIRSFSLAMIWGIFVATYSSIFICSPMLIYLGLRNEDVDRKLQAQQEAESEEQADTEYLPEPEAFASMYDDMGDTPVPAAPAPKRPPQKSASRSRSGGRRRPK</sequence>
<evidence type="ECO:0000256" key="10">
    <source>
        <dbReference type="SAM" id="MobiDB-lite"/>
    </source>
</evidence>
<keyword evidence="7 11" id="KW-1133">Transmembrane helix</keyword>
<keyword evidence="4" id="KW-1003">Cell membrane</keyword>
<keyword evidence="9 11" id="KW-0472">Membrane</keyword>
<dbReference type="PRINTS" id="PR01755">
    <property type="entry name" value="SECFTRNLCASE"/>
</dbReference>
<feature type="region of interest" description="Disordered" evidence="10">
    <location>
        <begin position="329"/>
        <end position="365"/>
    </location>
</feature>
<evidence type="ECO:0000256" key="5">
    <source>
        <dbReference type="ARBA" id="ARBA00022692"/>
    </source>
</evidence>
<dbReference type="Pfam" id="PF07549">
    <property type="entry name" value="Sec_GG"/>
    <property type="match status" value="1"/>
</dbReference>
<evidence type="ECO:0000256" key="1">
    <source>
        <dbReference type="ARBA" id="ARBA00004651"/>
    </source>
</evidence>